<keyword evidence="1" id="KW-0812">Transmembrane</keyword>
<feature type="transmembrane region" description="Helical" evidence="1">
    <location>
        <begin position="7"/>
        <end position="27"/>
    </location>
</feature>
<keyword evidence="3" id="KW-1185">Reference proteome</keyword>
<organism evidence="2 3">
    <name type="scientific">Calothrix parasitica NIES-267</name>
    <dbReference type="NCBI Taxonomy" id="1973488"/>
    <lineage>
        <taxon>Bacteria</taxon>
        <taxon>Bacillati</taxon>
        <taxon>Cyanobacteriota</taxon>
        <taxon>Cyanophyceae</taxon>
        <taxon>Nostocales</taxon>
        <taxon>Calotrichaceae</taxon>
        <taxon>Calothrix</taxon>
    </lineage>
</organism>
<dbReference type="Proteomes" id="UP000218418">
    <property type="component" value="Chromosome"/>
</dbReference>
<keyword evidence="1" id="KW-0472">Membrane</keyword>
<dbReference type="AlphaFoldDB" id="A0A1Z4LX86"/>
<proteinExistence type="predicted"/>
<evidence type="ECO:0000313" key="3">
    <source>
        <dbReference type="Proteomes" id="UP000218418"/>
    </source>
</evidence>
<sequence>MQDKYKIIDFLFILMGCGDIALVRFLTVMEKQNFYNK</sequence>
<reference evidence="2 3" key="1">
    <citation type="submission" date="2017-06" db="EMBL/GenBank/DDBJ databases">
        <title>Genome sequencing of cyanobaciteial culture collection at National Institute for Environmental Studies (NIES).</title>
        <authorList>
            <person name="Hirose Y."/>
            <person name="Shimura Y."/>
            <person name="Fujisawa T."/>
            <person name="Nakamura Y."/>
            <person name="Kawachi M."/>
        </authorList>
    </citation>
    <scope>NUCLEOTIDE SEQUENCE [LARGE SCALE GENOMIC DNA]</scope>
    <source>
        <strain evidence="2 3">NIES-267</strain>
    </source>
</reference>
<evidence type="ECO:0000313" key="2">
    <source>
        <dbReference type="EMBL" id="BAY85866.1"/>
    </source>
</evidence>
<evidence type="ECO:0000256" key="1">
    <source>
        <dbReference type="SAM" id="Phobius"/>
    </source>
</evidence>
<keyword evidence="1" id="KW-1133">Transmembrane helix</keyword>
<accession>A0A1Z4LX86</accession>
<gene>
    <name evidence="2" type="ORF">NIES267_53720</name>
</gene>
<dbReference type="EMBL" id="AP018227">
    <property type="protein sequence ID" value="BAY85866.1"/>
    <property type="molecule type" value="Genomic_DNA"/>
</dbReference>
<protein>
    <submittedName>
        <fullName evidence="2">Uncharacterized protein</fullName>
    </submittedName>
</protein>
<name>A0A1Z4LX86_9CYAN</name>